<keyword evidence="7" id="KW-0862">Zinc</keyword>
<comment type="caution">
    <text evidence="11">The sequence shown here is derived from an EMBL/GenBank/DDBJ whole genome shotgun (WGS) entry which is preliminary data.</text>
</comment>
<keyword evidence="3" id="KW-0645">Protease</keyword>
<dbReference type="OrthoDB" id="3640at2759"/>
<dbReference type="InterPro" id="IPR037518">
    <property type="entry name" value="MPN"/>
</dbReference>
<dbReference type="EMBL" id="MBFT01000030">
    <property type="protein sequence ID" value="PVU99561.1"/>
    <property type="molecule type" value="Genomic_DNA"/>
</dbReference>
<dbReference type="GO" id="GO:0061578">
    <property type="term" value="F:K63-linked deubiquitinase activity"/>
    <property type="evidence" value="ECO:0007669"/>
    <property type="project" value="InterPro"/>
</dbReference>
<protein>
    <recommendedName>
        <fullName evidence="10">MPN domain-containing protein</fullName>
    </recommendedName>
</protein>
<dbReference type="GO" id="GO:0016020">
    <property type="term" value="C:membrane"/>
    <property type="evidence" value="ECO:0007669"/>
    <property type="project" value="TreeGrafter"/>
</dbReference>
<evidence type="ECO:0000313" key="11">
    <source>
        <dbReference type="EMBL" id="PVU99561.1"/>
    </source>
</evidence>
<proteinExistence type="inferred from homology"/>
<dbReference type="GO" id="GO:0005768">
    <property type="term" value="C:endosome"/>
    <property type="evidence" value="ECO:0007669"/>
    <property type="project" value="TreeGrafter"/>
</dbReference>
<dbReference type="Proteomes" id="UP000245699">
    <property type="component" value="Unassembled WGS sequence"/>
</dbReference>
<dbReference type="STRING" id="61424.A0A2T9Z4T6"/>
<dbReference type="SMART" id="SM00232">
    <property type="entry name" value="JAB_MPN"/>
    <property type="match status" value="1"/>
</dbReference>
<evidence type="ECO:0000313" key="12">
    <source>
        <dbReference type="Proteomes" id="UP000245699"/>
    </source>
</evidence>
<dbReference type="PROSITE" id="PS50249">
    <property type="entry name" value="MPN"/>
    <property type="match status" value="1"/>
</dbReference>
<dbReference type="SUPFAM" id="SSF102712">
    <property type="entry name" value="JAB1/MPN domain"/>
    <property type="match status" value="1"/>
</dbReference>
<dbReference type="SUPFAM" id="SSF140856">
    <property type="entry name" value="USP8 N-terminal domain-like"/>
    <property type="match status" value="1"/>
</dbReference>
<dbReference type="InterPro" id="IPR044098">
    <property type="entry name" value="STAMBP/STALP-like_MPN"/>
</dbReference>
<evidence type="ECO:0000256" key="8">
    <source>
        <dbReference type="ARBA" id="ARBA00023049"/>
    </source>
</evidence>
<accession>A0A2T9Z4T6</accession>
<keyword evidence="8" id="KW-0482">Metalloprotease</keyword>
<evidence type="ECO:0000259" key="10">
    <source>
        <dbReference type="PROSITE" id="PS50249"/>
    </source>
</evidence>
<evidence type="ECO:0000256" key="5">
    <source>
        <dbReference type="ARBA" id="ARBA00022786"/>
    </source>
</evidence>
<reference evidence="11 12" key="1">
    <citation type="journal article" date="2018" name="MBio">
        <title>Comparative Genomics Reveals the Core Gene Toolbox for the Fungus-Insect Symbiosis.</title>
        <authorList>
            <person name="Wang Y."/>
            <person name="Stata M."/>
            <person name="Wang W."/>
            <person name="Stajich J.E."/>
            <person name="White M.M."/>
            <person name="Moncalvo J.M."/>
        </authorList>
    </citation>
    <scope>NUCLEOTIDE SEQUENCE [LARGE SCALE GENOMIC DNA]</scope>
    <source>
        <strain evidence="11 12">AUS-77-4</strain>
    </source>
</reference>
<comment type="cofactor">
    <cofactor evidence="1">
        <name>Zn(2+)</name>
        <dbReference type="ChEBI" id="CHEBI:29105"/>
    </cofactor>
</comment>
<keyword evidence="4" id="KW-0479">Metal-binding</keyword>
<evidence type="ECO:0000256" key="9">
    <source>
        <dbReference type="SAM" id="MobiDB-lite"/>
    </source>
</evidence>
<keyword evidence="5" id="KW-0833">Ubl conjugation pathway</keyword>
<comment type="similarity">
    <text evidence="2">Belongs to the peptidase M67C family.</text>
</comment>
<keyword evidence="12" id="KW-1185">Reference proteome</keyword>
<dbReference type="Gene3D" id="3.40.140.10">
    <property type="entry name" value="Cytidine Deaminase, domain 2"/>
    <property type="match status" value="1"/>
</dbReference>
<dbReference type="GO" id="GO:0006508">
    <property type="term" value="P:proteolysis"/>
    <property type="evidence" value="ECO:0007669"/>
    <property type="project" value="UniProtKB-KW"/>
</dbReference>
<feature type="domain" description="MPN" evidence="10">
    <location>
        <begin position="310"/>
        <end position="439"/>
    </location>
</feature>
<dbReference type="Pfam" id="PF01398">
    <property type="entry name" value="JAB"/>
    <property type="match status" value="1"/>
</dbReference>
<sequence length="482" mass="55322">MGTKGVERVYSVAELGKLATVQVNNGLPIRLYLNSVENLLNKALANLEENNYQEAYLFFMRYSSLVLNELPKHPEYKNKENDAKRRQITRNCRIALDNLEKLQPILHTKYTEYRQYLKSLPKRSMSVKTFAAKEIPLEFPNKQENREASEDYLIKFTENDYKDNEWSLQNELGSLPEYSDRSQRRAEESNVFENSRYPKPISEYPNLYQKTDEIAKPQTSIEKNSLFIGKKSEMSDNNLLLKQKAQILECKKTIGDEPTLVKLPPLPPKPKEYLGKPGMEKNALALDFDRKSDTKTDIVYNDMGIGLRPIFIPSRLCSVFLKYADKNTQNNLETCGVMCGKIENGVLRVTTLIIPQQSATSDTCNTENEEDIFLITTDNELLTLGWIHTHPSQSCFMSSLDLHTHCSYQLMLPEAIAIVCAPKSTPDLGFFRLTDPPGLDIIRDCPTKSTFHPHEEENIYMEASENSHVKMSNYDFDVIDLR</sequence>
<dbReference type="GO" id="GO:0140492">
    <property type="term" value="F:metal-dependent deubiquitinase activity"/>
    <property type="evidence" value="ECO:0007669"/>
    <property type="project" value="InterPro"/>
</dbReference>
<dbReference type="Gene3D" id="1.20.58.80">
    <property type="entry name" value="Phosphotransferase system, lactose/cellobiose-type IIA subunit"/>
    <property type="match status" value="1"/>
</dbReference>
<evidence type="ECO:0000256" key="3">
    <source>
        <dbReference type="ARBA" id="ARBA00022670"/>
    </source>
</evidence>
<dbReference type="PANTHER" id="PTHR12947">
    <property type="entry name" value="AMSH-LIKE PROTEASE"/>
    <property type="match status" value="1"/>
</dbReference>
<dbReference type="InterPro" id="IPR015063">
    <property type="entry name" value="USP8_dimer"/>
</dbReference>
<evidence type="ECO:0000256" key="2">
    <source>
        <dbReference type="ARBA" id="ARBA00010981"/>
    </source>
</evidence>
<evidence type="ECO:0000256" key="4">
    <source>
        <dbReference type="ARBA" id="ARBA00022723"/>
    </source>
</evidence>
<name>A0A2T9Z4T6_9FUNG</name>
<dbReference type="InterPro" id="IPR000555">
    <property type="entry name" value="JAMM/MPN+_dom"/>
</dbReference>
<gene>
    <name evidence="11" type="ORF">BB559_000611</name>
</gene>
<dbReference type="GO" id="GO:0046872">
    <property type="term" value="F:metal ion binding"/>
    <property type="evidence" value="ECO:0007669"/>
    <property type="project" value="UniProtKB-KW"/>
</dbReference>
<feature type="compositionally biased region" description="Basic and acidic residues" evidence="9">
    <location>
        <begin position="178"/>
        <end position="188"/>
    </location>
</feature>
<dbReference type="AlphaFoldDB" id="A0A2T9Z4T6"/>
<dbReference type="Pfam" id="PF08969">
    <property type="entry name" value="USP8_dimer"/>
    <property type="match status" value="1"/>
</dbReference>
<evidence type="ECO:0000256" key="6">
    <source>
        <dbReference type="ARBA" id="ARBA00022801"/>
    </source>
</evidence>
<dbReference type="GO" id="GO:0070536">
    <property type="term" value="P:protein K63-linked deubiquitination"/>
    <property type="evidence" value="ECO:0007669"/>
    <property type="project" value="InterPro"/>
</dbReference>
<dbReference type="CDD" id="cd08066">
    <property type="entry name" value="MPN_AMSH_like"/>
    <property type="match status" value="1"/>
</dbReference>
<dbReference type="PANTHER" id="PTHR12947:SF13">
    <property type="entry name" value="FI19924P1"/>
    <property type="match status" value="1"/>
</dbReference>
<evidence type="ECO:0000256" key="7">
    <source>
        <dbReference type="ARBA" id="ARBA00022833"/>
    </source>
</evidence>
<organism evidence="11 12">
    <name type="scientific">Furculomyces boomerangus</name>
    <dbReference type="NCBI Taxonomy" id="61424"/>
    <lineage>
        <taxon>Eukaryota</taxon>
        <taxon>Fungi</taxon>
        <taxon>Fungi incertae sedis</taxon>
        <taxon>Zoopagomycota</taxon>
        <taxon>Kickxellomycotina</taxon>
        <taxon>Harpellomycetes</taxon>
        <taxon>Harpellales</taxon>
        <taxon>Harpellaceae</taxon>
        <taxon>Furculomyces</taxon>
    </lineage>
</organism>
<keyword evidence="6" id="KW-0378">Hydrolase</keyword>
<evidence type="ECO:0000256" key="1">
    <source>
        <dbReference type="ARBA" id="ARBA00001947"/>
    </source>
</evidence>
<feature type="region of interest" description="Disordered" evidence="9">
    <location>
        <begin position="177"/>
        <end position="196"/>
    </location>
</feature>
<dbReference type="FunFam" id="3.40.140.10:FF:000033">
    <property type="entry name" value="AMSH-like protease sst2"/>
    <property type="match status" value="1"/>
</dbReference>